<organism evidence="1 2">
    <name type="scientific">Sorghum bicolor</name>
    <name type="common">Sorghum</name>
    <name type="synonym">Sorghum vulgare</name>
    <dbReference type="NCBI Taxonomy" id="4558"/>
    <lineage>
        <taxon>Eukaryota</taxon>
        <taxon>Viridiplantae</taxon>
        <taxon>Streptophyta</taxon>
        <taxon>Embryophyta</taxon>
        <taxon>Tracheophyta</taxon>
        <taxon>Spermatophyta</taxon>
        <taxon>Magnoliopsida</taxon>
        <taxon>Liliopsida</taxon>
        <taxon>Poales</taxon>
        <taxon>Poaceae</taxon>
        <taxon>PACMAD clade</taxon>
        <taxon>Panicoideae</taxon>
        <taxon>Andropogonodae</taxon>
        <taxon>Andropogoneae</taxon>
        <taxon>Sorghinae</taxon>
        <taxon>Sorghum</taxon>
    </lineage>
</organism>
<evidence type="ECO:0000313" key="1">
    <source>
        <dbReference type="EMBL" id="KAG0547224.1"/>
    </source>
</evidence>
<accession>A0A921UW79</accession>
<gene>
    <name evidence="1" type="ORF">BDA96_01G061400</name>
</gene>
<evidence type="ECO:0000313" key="2">
    <source>
        <dbReference type="Proteomes" id="UP000807115"/>
    </source>
</evidence>
<protein>
    <submittedName>
        <fullName evidence="1">Uncharacterized protein</fullName>
    </submittedName>
</protein>
<proteinExistence type="predicted"/>
<reference evidence="1" key="1">
    <citation type="journal article" date="2019" name="BMC Genomics">
        <title>A new reference genome for Sorghum bicolor reveals high levels of sequence similarity between sweet and grain genotypes: implications for the genetics of sugar metabolism.</title>
        <authorList>
            <person name="Cooper E.A."/>
            <person name="Brenton Z.W."/>
            <person name="Flinn B.S."/>
            <person name="Jenkins J."/>
            <person name="Shu S."/>
            <person name="Flowers D."/>
            <person name="Luo F."/>
            <person name="Wang Y."/>
            <person name="Xia P."/>
            <person name="Barry K."/>
            <person name="Daum C."/>
            <person name="Lipzen A."/>
            <person name="Yoshinaga Y."/>
            <person name="Schmutz J."/>
            <person name="Saski C."/>
            <person name="Vermerris W."/>
            <person name="Kresovich S."/>
        </authorList>
    </citation>
    <scope>NUCLEOTIDE SEQUENCE</scope>
</reference>
<dbReference type="AlphaFoldDB" id="A0A921UW79"/>
<comment type="caution">
    <text evidence="1">The sequence shown here is derived from an EMBL/GenBank/DDBJ whole genome shotgun (WGS) entry which is preliminary data.</text>
</comment>
<dbReference type="Pfam" id="PF07893">
    <property type="entry name" value="DUF1668"/>
    <property type="match status" value="1"/>
</dbReference>
<dbReference type="Proteomes" id="UP000807115">
    <property type="component" value="Chromosome 1"/>
</dbReference>
<sequence length="212" mass="23908">MWFDARWLHYCSDGSGSFFLTWRGVGHPRGRYGPARGPRCTAPYDRGRRELPCRARWRASPACSAGRQFLPLGRGVDKIVGVDRHRHTVIFDTRTAAVRAGPDVRHVKWHYHGSTWAEAGGRLFHLGRGPGYEVQECLDFEALTYDHHREDWFWSLLPSPPFERYTNVPIESFADAGAGEAGAGDASAIRISAWNSTYAFDAARASWRKEGD</sequence>
<reference evidence="1" key="2">
    <citation type="submission" date="2020-10" db="EMBL/GenBank/DDBJ databases">
        <authorList>
            <person name="Cooper E.A."/>
            <person name="Brenton Z.W."/>
            <person name="Flinn B.S."/>
            <person name="Jenkins J."/>
            <person name="Shu S."/>
            <person name="Flowers D."/>
            <person name="Luo F."/>
            <person name="Wang Y."/>
            <person name="Xia P."/>
            <person name="Barry K."/>
            <person name="Daum C."/>
            <person name="Lipzen A."/>
            <person name="Yoshinaga Y."/>
            <person name="Schmutz J."/>
            <person name="Saski C."/>
            <person name="Vermerris W."/>
            <person name="Kresovich S."/>
        </authorList>
    </citation>
    <scope>NUCLEOTIDE SEQUENCE</scope>
</reference>
<dbReference type="InterPro" id="IPR012871">
    <property type="entry name" value="DUF1668_ORYSA"/>
</dbReference>
<dbReference type="EMBL" id="CM027680">
    <property type="protein sequence ID" value="KAG0547224.1"/>
    <property type="molecule type" value="Genomic_DNA"/>
</dbReference>
<name>A0A921UW79_SORBI</name>
<dbReference type="PANTHER" id="PTHR33085">
    <property type="entry name" value="OS12G0113100 PROTEIN-RELATED"/>
    <property type="match status" value="1"/>
</dbReference>